<dbReference type="OrthoDB" id="5541786at2759"/>
<evidence type="ECO:0000256" key="1">
    <source>
        <dbReference type="ARBA" id="ARBA00004370"/>
    </source>
</evidence>
<evidence type="ECO:0000313" key="9">
    <source>
        <dbReference type="Proteomes" id="UP000761534"/>
    </source>
</evidence>
<keyword evidence="5" id="KW-0931">ER-Golgi transport</keyword>
<comment type="subcellular location">
    <subcellularLocation>
        <location evidence="5">Endoplasmic reticulum membrane</location>
        <topology evidence="5">Multi-pass membrane protein</topology>
    </subcellularLocation>
    <subcellularLocation>
        <location evidence="5">Endoplasmic reticulum-Golgi intermediate compartment membrane</location>
        <topology evidence="5">Multi-pass membrane protein</topology>
    </subcellularLocation>
    <subcellularLocation>
        <location evidence="5">Golgi apparatus membrane</location>
        <topology evidence="5">Multi-pass membrane protein</topology>
    </subcellularLocation>
    <subcellularLocation>
        <location evidence="1">Membrane</location>
    </subcellularLocation>
</comment>
<dbReference type="GO" id="GO:0005789">
    <property type="term" value="C:endoplasmic reticulum membrane"/>
    <property type="evidence" value="ECO:0007669"/>
    <property type="project" value="UniProtKB-SubCell"/>
</dbReference>
<keyword evidence="9" id="KW-1185">Reference proteome</keyword>
<evidence type="ECO:0000259" key="7">
    <source>
        <dbReference type="Pfam" id="PF13850"/>
    </source>
</evidence>
<keyword evidence="2 5" id="KW-0812">Transmembrane</keyword>
<dbReference type="Pfam" id="PF13850">
    <property type="entry name" value="ERGIC_N"/>
    <property type="match status" value="1"/>
</dbReference>
<evidence type="ECO:0000256" key="4">
    <source>
        <dbReference type="ARBA" id="ARBA00023136"/>
    </source>
</evidence>
<dbReference type="VEuPathDB" id="FungiDB:TRICI_005382"/>
<dbReference type="GO" id="GO:0006888">
    <property type="term" value="P:endoplasmic reticulum to Golgi vesicle-mediated transport"/>
    <property type="evidence" value="ECO:0007669"/>
    <property type="project" value="UniProtKB-UniRule"/>
</dbReference>
<sequence length="333" mass="37478">MDDFVPSGLKTFDAFPKVSSSYSIKSSRGGFVTVLLAISCLFLVWVQLAEYIGGIEEHQFWVDNEVARDLQINIDVTVAMPCEGLTVNALDASRDRLFAHELLKFDATTLDTSGSHLVVDNQPYDSLHGVLKRARKSKFKKKKNKGDACRIYGSIPVTRVQGDLHITAKGYAYFDQRVLGPDQLNFTHVIDEFSFGEFYPKIVNPLDDTYSVATSNMQSFQYFLSVVRTHYKSYSTGYTVDTNQYAVTEQKRTPDTSSGQPPGLFFKYDFEPLALTITDTRMPFAQWLVRLVNIIGGLVVCTGWLYKLSESTLSKLFGKTKLHTGMLDKLESE</sequence>
<evidence type="ECO:0000313" key="8">
    <source>
        <dbReference type="EMBL" id="KAA8904852.1"/>
    </source>
</evidence>
<protein>
    <recommendedName>
        <fullName evidence="5">Endoplasmic reticulum-Golgi intermediate compartment protein</fullName>
    </recommendedName>
</protein>
<dbReference type="EMBL" id="SWFS01000423">
    <property type="protein sequence ID" value="KAA8904852.1"/>
    <property type="molecule type" value="Genomic_DNA"/>
</dbReference>
<dbReference type="GO" id="GO:0030134">
    <property type="term" value="C:COPII-coated ER to Golgi transport vesicle"/>
    <property type="evidence" value="ECO:0007669"/>
    <property type="project" value="TreeGrafter"/>
</dbReference>
<evidence type="ECO:0000256" key="2">
    <source>
        <dbReference type="ARBA" id="ARBA00022692"/>
    </source>
</evidence>
<dbReference type="Proteomes" id="UP000761534">
    <property type="component" value="Unassembled WGS sequence"/>
</dbReference>
<dbReference type="InterPro" id="IPR045888">
    <property type="entry name" value="Erv"/>
</dbReference>
<keyword evidence="4 5" id="KW-0472">Membrane</keyword>
<comment type="caution">
    <text evidence="8">The sequence shown here is derived from an EMBL/GenBank/DDBJ whole genome shotgun (WGS) entry which is preliminary data.</text>
</comment>
<dbReference type="PANTHER" id="PTHR10984:SF81">
    <property type="entry name" value="ER-DERIVED VESICLES PROTEIN ERV41"/>
    <property type="match status" value="1"/>
</dbReference>
<keyword evidence="3 5" id="KW-1133">Transmembrane helix</keyword>
<feature type="domain" description="Endoplasmic reticulum vesicle transporter C-terminal" evidence="6">
    <location>
        <begin position="138"/>
        <end position="304"/>
    </location>
</feature>
<gene>
    <name evidence="8" type="ORF">TRICI_005382</name>
</gene>
<feature type="transmembrane region" description="Helical" evidence="5">
    <location>
        <begin position="29"/>
        <end position="48"/>
    </location>
</feature>
<dbReference type="InterPro" id="IPR012936">
    <property type="entry name" value="Erv_C"/>
</dbReference>
<proteinExistence type="inferred from homology"/>
<reference evidence="8" key="1">
    <citation type="journal article" date="2019" name="G3 (Bethesda)">
        <title>Genome Assemblies of Two Rare Opportunistic Yeast Pathogens: Diutina rugosa (syn. Candida rugosa) and Trichomonascus ciferrii (syn. Candida ciferrii).</title>
        <authorList>
            <person name="Mixao V."/>
            <person name="Saus E."/>
            <person name="Hansen A.P."/>
            <person name="Lass-Florl C."/>
            <person name="Gabaldon T."/>
        </authorList>
    </citation>
    <scope>NUCLEOTIDE SEQUENCE</scope>
    <source>
        <strain evidence="8">CBS 4856</strain>
    </source>
</reference>
<keyword evidence="5" id="KW-0256">Endoplasmic reticulum</keyword>
<dbReference type="GO" id="GO:0000139">
    <property type="term" value="C:Golgi membrane"/>
    <property type="evidence" value="ECO:0007669"/>
    <property type="project" value="UniProtKB-SubCell"/>
</dbReference>
<dbReference type="PANTHER" id="PTHR10984">
    <property type="entry name" value="ENDOPLASMIC RETICULUM-GOLGI INTERMEDIATE COMPARTMENT PROTEIN"/>
    <property type="match status" value="1"/>
</dbReference>
<organism evidence="8 9">
    <name type="scientific">Trichomonascus ciferrii</name>
    <dbReference type="NCBI Taxonomy" id="44093"/>
    <lineage>
        <taxon>Eukaryota</taxon>
        <taxon>Fungi</taxon>
        <taxon>Dikarya</taxon>
        <taxon>Ascomycota</taxon>
        <taxon>Saccharomycotina</taxon>
        <taxon>Dipodascomycetes</taxon>
        <taxon>Dipodascales</taxon>
        <taxon>Trichomonascaceae</taxon>
        <taxon>Trichomonascus</taxon>
        <taxon>Trichomonascus ciferrii complex</taxon>
    </lineage>
</organism>
<feature type="domain" description="Endoplasmic reticulum vesicle transporter N-terminal" evidence="7">
    <location>
        <begin position="9"/>
        <end position="96"/>
    </location>
</feature>
<dbReference type="InterPro" id="IPR039542">
    <property type="entry name" value="Erv_N"/>
</dbReference>
<comment type="function">
    <text evidence="5">Plays a role in transport between endoplasmic reticulum and Golgi.</text>
</comment>
<comment type="similarity">
    <text evidence="5">Belongs to the ERGIC family.</text>
</comment>
<keyword evidence="5" id="KW-0333">Golgi apparatus</keyword>
<evidence type="ECO:0000256" key="3">
    <source>
        <dbReference type="ARBA" id="ARBA00022989"/>
    </source>
</evidence>
<evidence type="ECO:0000259" key="6">
    <source>
        <dbReference type="Pfam" id="PF07970"/>
    </source>
</evidence>
<dbReference type="Pfam" id="PF07970">
    <property type="entry name" value="COPIIcoated_ERV"/>
    <property type="match status" value="1"/>
</dbReference>
<accession>A0A642USY6</accession>
<keyword evidence="5" id="KW-0813">Transport</keyword>
<dbReference type="GO" id="GO:0006890">
    <property type="term" value="P:retrograde vesicle-mediated transport, Golgi to endoplasmic reticulum"/>
    <property type="evidence" value="ECO:0007669"/>
    <property type="project" value="TreeGrafter"/>
</dbReference>
<dbReference type="AlphaFoldDB" id="A0A642USY6"/>
<dbReference type="GO" id="GO:0033116">
    <property type="term" value="C:endoplasmic reticulum-Golgi intermediate compartment membrane"/>
    <property type="evidence" value="ECO:0007669"/>
    <property type="project" value="UniProtKB-SubCell"/>
</dbReference>
<evidence type="ECO:0000256" key="5">
    <source>
        <dbReference type="RuleBase" id="RU369013"/>
    </source>
</evidence>
<feature type="transmembrane region" description="Helical" evidence="5">
    <location>
        <begin position="287"/>
        <end position="306"/>
    </location>
</feature>
<name>A0A642USY6_9ASCO</name>